<name>A0A0V8GKZ6_9BACL</name>
<reference evidence="2 3" key="1">
    <citation type="journal article" date="2015" name="Int. J. Syst. Evol. Microbiol.">
        <title>Exiguobacterium enclense sp. nov., isolated from sediment.</title>
        <authorList>
            <person name="Dastager S.G."/>
            <person name="Mawlankar R."/>
            <person name="Sonalkar V.V."/>
            <person name="Thorat M.N."/>
            <person name="Mual P."/>
            <person name="Verma A."/>
            <person name="Krishnamurthi S."/>
            <person name="Tang S.K."/>
            <person name="Li W.J."/>
        </authorList>
    </citation>
    <scope>NUCLEOTIDE SEQUENCE [LARGE SCALE GENOMIC DNA]</scope>
    <source>
        <strain evidence="2 3">NIO-1109</strain>
    </source>
</reference>
<dbReference type="AlphaFoldDB" id="A0A0V8GKZ6"/>
<keyword evidence="1" id="KW-0812">Transmembrane</keyword>
<dbReference type="OrthoDB" id="5397294at2"/>
<evidence type="ECO:0000256" key="1">
    <source>
        <dbReference type="SAM" id="Phobius"/>
    </source>
</evidence>
<comment type="caution">
    <text evidence="2">The sequence shown here is derived from an EMBL/GenBank/DDBJ whole genome shotgun (WGS) entry which is preliminary data.</text>
</comment>
<protein>
    <recommendedName>
        <fullName evidence="4">DUF3147 family protein</fullName>
    </recommendedName>
</protein>
<accession>A0A0V8GKZ6</accession>
<evidence type="ECO:0000313" key="3">
    <source>
        <dbReference type="Proteomes" id="UP000053797"/>
    </source>
</evidence>
<evidence type="ECO:0008006" key="4">
    <source>
        <dbReference type="Google" id="ProtNLM"/>
    </source>
</evidence>
<keyword evidence="1" id="KW-0472">Membrane</keyword>
<organism evidence="2 3">
    <name type="scientific">Exiguobacterium indicum</name>
    <dbReference type="NCBI Taxonomy" id="296995"/>
    <lineage>
        <taxon>Bacteria</taxon>
        <taxon>Bacillati</taxon>
        <taxon>Bacillota</taxon>
        <taxon>Bacilli</taxon>
        <taxon>Bacillales</taxon>
        <taxon>Bacillales Family XII. Incertae Sedis</taxon>
        <taxon>Exiguobacterium</taxon>
    </lineage>
</organism>
<gene>
    <name evidence="2" type="ORF">AS033_05795</name>
</gene>
<feature type="transmembrane region" description="Helical" evidence="1">
    <location>
        <begin position="87"/>
        <end position="104"/>
    </location>
</feature>
<feature type="transmembrane region" description="Helical" evidence="1">
    <location>
        <begin position="28"/>
        <end position="47"/>
    </location>
</feature>
<dbReference type="RefSeq" id="WP_058264927.1">
    <property type="nucleotide sequence ID" value="NZ_FMYN01000001.1"/>
</dbReference>
<dbReference type="EMBL" id="LNQL01000001">
    <property type="protein sequence ID" value="KSU50893.1"/>
    <property type="molecule type" value="Genomic_DNA"/>
</dbReference>
<feature type="transmembrane region" description="Helical" evidence="1">
    <location>
        <begin position="59"/>
        <end position="81"/>
    </location>
</feature>
<dbReference type="Proteomes" id="UP000053797">
    <property type="component" value="Unassembled WGS sequence"/>
</dbReference>
<evidence type="ECO:0000313" key="2">
    <source>
        <dbReference type="EMBL" id="KSU50893.1"/>
    </source>
</evidence>
<sequence length="114" mass="12574">MTAFLVKVLSSALVIGLVTEVARRSPSLGGVLSALPVVSLISFAWLVKQGSERAELSTFLKSVLLGLPATFLLLVVLYGLIRLGIPIFYSVLGATSLFIVCWYIQRYLQQWWQT</sequence>
<proteinExistence type="predicted"/>
<keyword evidence="1" id="KW-1133">Transmembrane helix</keyword>